<protein>
    <recommendedName>
        <fullName evidence="2">BTB domain-containing protein</fullName>
    </recommendedName>
</protein>
<dbReference type="Gene3D" id="3.30.710.10">
    <property type="entry name" value="Potassium Channel Kv1.1, Chain A"/>
    <property type="match status" value="2"/>
</dbReference>
<gene>
    <name evidence="3" type="ORF">EVG20_g9483</name>
</gene>
<accession>A0A4Y9Y280</accession>
<evidence type="ECO:0000313" key="3">
    <source>
        <dbReference type="EMBL" id="TFY54989.1"/>
    </source>
</evidence>
<dbReference type="CDD" id="cd18186">
    <property type="entry name" value="BTB_POZ_ZBTB_KLHL-like"/>
    <property type="match status" value="2"/>
</dbReference>
<reference evidence="3 4" key="1">
    <citation type="submission" date="2019-02" db="EMBL/GenBank/DDBJ databases">
        <title>Genome sequencing of the rare red list fungi Dentipellis fragilis.</title>
        <authorList>
            <person name="Buettner E."/>
            <person name="Kellner H."/>
        </authorList>
    </citation>
    <scope>NUCLEOTIDE SEQUENCE [LARGE SCALE GENOMIC DNA]</scope>
    <source>
        <strain evidence="3 4">DSM 105465</strain>
    </source>
</reference>
<evidence type="ECO:0000259" key="2">
    <source>
        <dbReference type="PROSITE" id="PS50097"/>
    </source>
</evidence>
<feature type="compositionally biased region" description="Basic and acidic residues" evidence="1">
    <location>
        <begin position="382"/>
        <end position="397"/>
    </location>
</feature>
<feature type="domain" description="BTB" evidence="2">
    <location>
        <begin position="342"/>
        <end position="418"/>
    </location>
</feature>
<dbReference type="SMART" id="SM00225">
    <property type="entry name" value="BTB"/>
    <property type="match status" value="2"/>
</dbReference>
<dbReference type="SUPFAM" id="SSF54695">
    <property type="entry name" value="POZ domain"/>
    <property type="match status" value="2"/>
</dbReference>
<name>A0A4Y9Y280_9AGAM</name>
<dbReference type="PANTHER" id="PTHR22744:SF14">
    <property type="entry name" value="BTB DOMAIN-CONTAINING PROTEIN-RELATED"/>
    <property type="match status" value="1"/>
</dbReference>
<feature type="region of interest" description="Disordered" evidence="1">
    <location>
        <begin position="373"/>
        <end position="398"/>
    </location>
</feature>
<dbReference type="AlphaFoldDB" id="A0A4Y9Y280"/>
<dbReference type="Pfam" id="PF00651">
    <property type="entry name" value="BTB"/>
    <property type="match status" value="2"/>
</dbReference>
<keyword evidence="4" id="KW-1185">Reference proteome</keyword>
<sequence>MPTSLSLLHTLHRIDIMSNSEQPDVAVTHNERYYTSDELMIIQVQNNLFRVHRAMLEKYSDVFRDMFAPAPTSSSEGMQIGLAGEGKSDDAPIVLPDVTVFEFETLLDEIYRGHKAETRIIPNDAVNASEPHPPSRARGLALLAIAHRFGVTINHPPVMSEIASGDPRLDAIERIVIAERFDVPMQHICASLVKLVRRANPLSRQEMGRISLDTLANVVQARELYRGLPSGGTEPEAFRIVNSIFQLTGTRSEMDILRILMRSLRLSIAIDKTDLPGCASDRLFSIQLDHEHLDTADIDSCGPLLDASSHLRHEQLSLWPGVARTRPSAGDYTARSERHYVSDELMIFQVEDTLFRVHRSALEDHSPVFKDMFALGPTESNSGEKQDESSGEGKSDGKPIILPEVTAFEFETLLAEVYRVRSHGIRVFPNVNCDEQAPSRKYNLALLSVAHRFEVIVNYPKFDVPLEHIRQSLVNLVHRSETLSSQEMRRVSYDTLAKIVEARETYKPIRAYRDSLKAIKIVNDVFGIPVMEKSATLINEQEYSGPRPESSQPSHKRVHCICLLLSAREMSFPIYLRKHLPKRDPLLPPLLPFLARPRSPAIAWSSFAYDNASMSAFSASSSSFRITCANARRYSAFTMTQTRTRLMSFTQVDA</sequence>
<dbReference type="PROSITE" id="PS50097">
    <property type="entry name" value="BTB"/>
    <property type="match status" value="2"/>
</dbReference>
<dbReference type="OrthoDB" id="2593747at2759"/>
<proteinExistence type="predicted"/>
<comment type="caution">
    <text evidence="3">The sequence shown here is derived from an EMBL/GenBank/DDBJ whole genome shotgun (WGS) entry which is preliminary data.</text>
</comment>
<dbReference type="InterPro" id="IPR000210">
    <property type="entry name" value="BTB/POZ_dom"/>
</dbReference>
<evidence type="ECO:0000256" key="1">
    <source>
        <dbReference type="SAM" id="MobiDB-lite"/>
    </source>
</evidence>
<feature type="domain" description="BTB" evidence="2">
    <location>
        <begin position="36"/>
        <end position="119"/>
    </location>
</feature>
<dbReference type="Proteomes" id="UP000298327">
    <property type="component" value="Unassembled WGS sequence"/>
</dbReference>
<dbReference type="STRING" id="205917.A0A4Y9Y280"/>
<evidence type="ECO:0000313" key="4">
    <source>
        <dbReference type="Proteomes" id="UP000298327"/>
    </source>
</evidence>
<dbReference type="EMBL" id="SEOQ01000964">
    <property type="protein sequence ID" value="TFY54989.1"/>
    <property type="molecule type" value="Genomic_DNA"/>
</dbReference>
<dbReference type="PANTHER" id="PTHR22744">
    <property type="entry name" value="HELIX LOOP HELIX PROTEIN 21-RELATED"/>
    <property type="match status" value="1"/>
</dbReference>
<organism evidence="3 4">
    <name type="scientific">Dentipellis fragilis</name>
    <dbReference type="NCBI Taxonomy" id="205917"/>
    <lineage>
        <taxon>Eukaryota</taxon>
        <taxon>Fungi</taxon>
        <taxon>Dikarya</taxon>
        <taxon>Basidiomycota</taxon>
        <taxon>Agaricomycotina</taxon>
        <taxon>Agaricomycetes</taxon>
        <taxon>Russulales</taxon>
        <taxon>Hericiaceae</taxon>
        <taxon>Dentipellis</taxon>
    </lineage>
</organism>
<dbReference type="InterPro" id="IPR011333">
    <property type="entry name" value="SKP1/BTB/POZ_sf"/>
</dbReference>